<reference evidence="2 3" key="1">
    <citation type="journal article" date="2021" name="Commun. Biol.">
        <title>The genome of Shorea leprosula (Dipterocarpaceae) highlights the ecological relevance of drought in aseasonal tropical rainforests.</title>
        <authorList>
            <person name="Ng K.K.S."/>
            <person name="Kobayashi M.J."/>
            <person name="Fawcett J.A."/>
            <person name="Hatakeyama M."/>
            <person name="Paape T."/>
            <person name="Ng C.H."/>
            <person name="Ang C.C."/>
            <person name="Tnah L.H."/>
            <person name="Lee C.T."/>
            <person name="Nishiyama T."/>
            <person name="Sese J."/>
            <person name="O'Brien M.J."/>
            <person name="Copetti D."/>
            <person name="Mohd Noor M.I."/>
            <person name="Ong R.C."/>
            <person name="Putra M."/>
            <person name="Sireger I.Z."/>
            <person name="Indrioko S."/>
            <person name="Kosugi Y."/>
            <person name="Izuno A."/>
            <person name="Isagi Y."/>
            <person name="Lee S.L."/>
            <person name="Shimizu K.K."/>
        </authorList>
    </citation>
    <scope>NUCLEOTIDE SEQUENCE [LARGE SCALE GENOMIC DNA]</scope>
    <source>
        <strain evidence="2">214</strain>
    </source>
</reference>
<dbReference type="AlphaFoldDB" id="A0AAV5MX99"/>
<keyword evidence="3" id="KW-1185">Reference proteome</keyword>
<evidence type="ECO:0000313" key="2">
    <source>
        <dbReference type="EMBL" id="GKV53594.1"/>
    </source>
</evidence>
<gene>
    <name evidence="2" type="ORF">SLEP1_g60113</name>
</gene>
<comment type="caution">
    <text evidence="2">The sequence shown here is derived from an EMBL/GenBank/DDBJ whole genome shotgun (WGS) entry which is preliminary data.</text>
</comment>
<protein>
    <submittedName>
        <fullName evidence="2">Uncharacterized protein</fullName>
    </submittedName>
</protein>
<dbReference type="EMBL" id="BPVZ01001573">
    <property type="protein sequence ID" value="GKV53594.1"/>
    <property type="molecule type" value="Genomic_DNA"/>
</dbReference>
<evidence type="ECO:0000313" key="3">
    <source>
        <dbReference type="Proteomes" id="UP001054252"/>
    </source>
</evidence>
<proteinExistence type="predicted"/>
<feature type="transmembrane region" description="Helical" evidence="1">
    <location>
        <begin position="6"/>
        <end position="22"/>
    </location>
</feature>
<name>A0AAV5MX99_9ROSI</name>
<keyword evidence="1" id="KW-0472">Membrane</keyword>
<dbReference type="Proteomes" id="UP001054252">
    <property type="component" value="Unassembled WGS sequence"/>
</dbReference>
<sequence>MAYFFSPFSSFFSSPFLLFLSSRCTRKKKKKRNPAMPWKIGEKAWRFLLPSCSRT</sequence>
<organism evidence="2 3">
    <name type="scientific">Rubroshorea leprosula</name>
    <dbReference type="NCBI Taxonomy" id="152421"/>
    <lineage>
        <taxon>Eukaryota</taxon>
        <taxon>Viridiplantae</taxon>
        <taxon>Streptophyta</taxon>
        <taxon>Embryophyta</taxon>
        <taxon>Tracheophyta</taxon>
        <taxon>Spermatophyta</taxon>
        <taxon>Magnoliopsida</taxon>
        <taxon>eudicotyledons</taxon>
        <taxon>Gunneridae</taxon>
        <taxon>Pentapetalae</taxon>
        <taxon>rosids</taxon>
        <taxon>malvids</taxon>
        <taxon>Malvales</taxon>
        <taxon>Dipterocarpaceae</taxon>
        <taxon>Rubroshorea</taxon>
    </lineage>
</organism>
<keyword evidence="1" id="KW-0812">Transmembrane</keyword>
<accession>A0AAV5MX99</accession>
<keyword evidence="1" id="KW-1133">Transmembrane helix</keyword>
<evidence type="ECO:0000256" key="1">
    <source>
        <dbReference type="SAM" id="Phobius"/>
    </source>
</evidence>